<dbReference type="EMBL" id="AFPY01000101">
    <property type="protein sequence ID" value="EGQ15215.1"/>
    <property type="molecule type" value="Genomic_DNA"/>
</dbReference>
<protein>
    <submittedName>
        <fullName evidence="1">Uncharacterized protein</fullName>
    </submittedName>
</protein>
<dbReference type="STRING" id="997353.HMPREF9144_1977"/>
<organism evidence="1 2">
    <name type="scientific">Prevotella pallens ATCC 700821</name>
    <dbReference type="NCBI Taxonomy" id="997353"/>
    <lineage>
        <taxon>Bacteria</taxon>
        <taxon>Pseudomonadati</taxon>
        <taxon>Bacteroidota</taxon>
        <taxon>Bacteroidia</taxon>
        <taxon>Bacteroidales</taxon>
        <taxon>Prevotellaceae</taxon>
        <taxon>Prevotella</taxon>
    </lineage>
</organism>
<evidence type="ECO:0000313" key="2">
    <source>
        <dbReference type="Proteomes" id="UP000004123"/>
    </source>
</evidence>
<dbReference type="AlphaFoldDB" id="F9DJY6"/>
<proteinExistence type="predicted"/>
<sequence length="56" mass="6701">MKDKKETFSFQVGLFCITKQAHFCWLIAEKIIVLKFTPIYFKFKDIRVLLKCLCII</sequence>
<dbReference type="Proteomes" id="UP000004123">
    <property type="component" value="Unassembled WGS sequence"/>
</dbReference>
<dbReference type="HOGENOM" id="CLU_3010530_0_0_10"/>
<gene>
    <name evidence="1" type="ORF">HMPREF9144_1977</name>
</gene>
<accession>F9DJY6</accession>
<name>F9DJY6_9BACT</name>
<reference evidence="1 2" key="1">
    <citation type="submission" date="2011-04" db="EMBL/GenBank/DDBJ databases">
        <authorList>
            <person name="Muzny D."/>
            <person name="Qin X."/>
            <person name="Deng J."/>
            <person name="Jiang H."/>
            <person name="Liu Y."/>
            <person name="Qu J."/>
            <person name="Song X.-Z."/>
            <person name="Zhang L."/>
            <person name="Thornton R."/>
            <person name="Coyle M."/>
            <person name="Francisco L."/>
            <person name="Jackson L."/>
            <person name="Javaid M."/>
            <person name="Korchina V."/>
            <person name="Kovar C."/>
            <person name="Mata R."/>
            <person name="Mathew T."/>
            <person name="Ngo R."/>
            <person name="Nguyen L."/>
            <person name="Nguyen N."/>
            <person name="Okwuonu G."/>
            <person name="Ongeri F."/>
            <person name="Pham C."/>
            <person name="Simmons D."/>
            <person name="Wilczek-Boney K."/>
            <person name="Hale W."/>
            <person name="Jakkamsetti A."/>
            <person name="Pham P."/>
            <person name="Ruth R."/>
            <person name="San Lucas F."/>
            <person name="Warren J."/>
            <person name="Zhang J."/>
            <person name="Zhao Z."/>
            <person name="Zhou C."/>
            <person name="Zhu D."/>
            <person name="Lee S."/>
            <person name="Bess C."/>
            <person name="Blankenburg K."/>
            <person name="Forbes L."/>
            <person name="Fu Q."/>
            <person name="Gubbala S."/>
            <person name="Hirani K."/>
            <person name="Jayaseelan J.C."/>
            <person name="Lara F."/>
            <person name="Munidasa M."/>
            <person name="Palculict T."/>
            <person name="Patil S."/>
            <person name="Pu L.-L."/>
            <person name="Saada N."/>
            <person name="Tang L."/>
            <person name="Weissenberger G."/>
            <person name="Zhu Y."/>
            <person name="Hemphill L."/>
            <person name="Shang Y."/>
            <person name="Youmans B."/>
            <person name="Ayvaz T."/>
            <person name="Ross M."/>
            <person name="Santibanez J."/>
            <person name="Aqrawi P."/>
            <person name="Gross S."/>
            <person name="Joshi V."/>
            <person name="Fowler G."/>
            <person name="Nazareth L."/>
            <person name="Reid J."/>
            <person name="Worley K."/>
            <person name="Petrosino J."/>
            <person name="Highlander S."/>
            <person name="Gibbs R."/>
        </authorList>
    </citation>
    <scope>NUCLEOTIDE SEQUENCE [LARGE SCALE GENOMIC DNA]</scope>
    <source>
        <strain evidence="1 2">ATCC 700821</strain>
    </source>
</reference>
<comment type="caution">
    <text evidence="1">The sequence shown here is derived from an EMBL/GenBank/DDBJ whole genome shotgun (WGS) entry which is preliminary data.</text>
</comment>
<evidence type="ECO:0000313" key="1">
    <source>
        <dbReference type="EMBL" id="EGQ15215.1"/>
    </source>
</evidence>